<dbReference type="OrthoDB" id="10469221at2759"/>
<dbReference type="Proteomes" id="UP000688947">
    <property type="component" value="Unassembled WGS sequence"/>
</dbReference>
<organism evidence="1 2">
    <name type="scientific">Phytophthora cactorum</name>
    <dbReference type="NCBI Taxonomy" id="29920"/>
    <lineage>
        <taxon>Eukaryota</taxon>
        <taxon>Sar</taxon>
        <taxon>Stramenopiles</taxon>
        <taxon>Oomycota</taxon>
        <taxon>Peronosporomycetes</taxon>
        <taxon>Peronosporales</taxon>
        <taxon>Peronosporaceae</taxon>
        <taxon>Phytophthora</taxon>
    </lineage>
</organism>
<evidence type="ECO:0000313" key="2">
    <source>
        <dbReference type="Proteomes" id="UP000688947"/>
    </source>
</evidence>
<gene>
    <name evidence="1" type="ORF">JG687_00015313</name>
</gene>
<evidence type="ECO:0000313" key="1">
    <source>
        <dbReference type="EMBL" id="KAG6948697.1"/>
    </source>
</evidence>
<comment type="caution">
    <text evidence="1">The sequence shown here is derived from an EMBL/GenBank/DDBJ whole genome shotgun (WGS) entry which is preliminary data.</text>
</comment>
<sequence>MNTAFTDAEDKLLVQIAYKFEKEGLRITWRYVARRTKTKRPSNELPCASSERIGFAKKLPTLYFHWTPNESYSPKTGDTQKHHLIDPICRSDCNGVCCSTLSTLKSNKPYTAGNDIFRWVW</sequence>
<dbReference type="AlphaFoldDB" id="A0A8T1TWA5"/>
<reference evidence="1" key="1">
    <citation type="submission" date="2021-01" db="EMBL/GenBank/DDBJ databases">
        <title>Phytophthora aleatoria, a newly-described species from Pinus radiata is distinct from Phytophthora cactorum isolates based on comparative genomics.</title>
        <authorList>
            <person name="Mcdougal R."/>
            <person name="Panda P."/>
            <person name="Williams N."/>
            <person name="Studholme D.J."/>
        </authorList>
    </citation>
    <scope>NUCLEOTIDE SEQUENCE</scope>
    <source>
        <strain evidence="1">NZFS 3830</strain>
    </source>
</reference>
<name>A0A8T1TWA5_9STRA</name>
<proteinExistence type="predicted"/>
<accession>A0A8T1TWA5</accession>
<protein>
    <recommendedName>
        <fullName evidence="3">Homeodomain-like</fullName>
    </recommendedName>
</protein>
<dbReference type="EMBL" id="JAENGZ010001345">
    <property type="protein sequence ID" value="KAG6948697.1"/>
    <property type="molecule type" value="Genomic_DNA"/>
</dbReference>
<evidence type="ECO:0008006" key="3">
    <source>
        <dbReference type="Google" id="ProtNLM"/>
    </source>
</evidence>